<protein>
    <recommendedName>
        <fullName evidence="2">dUTP diphosphatase</fullName>
        <ecNumber evidence="2">3.6.1.23</ecNumber>
    </recommendedName>
</protein>
<keyword evidence="4" id="KW-0546">Nucleotide metabolism</keyword>
<dbReference type="NCBIfam" id="TIGR00576">
    <property type="entry name" value="dut"/>
    <property type="match status" value="1"/>
</dbReference>
<organism evidence="7 8">
    <name type="scientific">Candidatus Uhrbacteria bacterium RIFCSPHIGHO2_02_FULL_60_10</name>
    <dbReference type="NCBI Taxonomy" id="1802392"/>
    <lineage>
        <taxon>Bacteria</taxon>
        <taxon>Candidatus Uhriibacteriota</taxon>
    </lineage>
</organism>
<dbReference type="GO" id="GO:0046081">
    <property type="term" value="P:dUTP catabolic process"/>
    <property type="evidence" value="ECO:0007669"/>
    <property type="project" value="InterPro"/>
</dbReference>
<evidence type="ECO:0000313" key="7">
    <source>
        <dbReference type="EMBL" id="OGL72692.1"/>
    </source>
</evidence>
<dbReference type="EC" id="3.6.1.23" evidence="2"/>
<dbReference type="GO" id="GO:0006226">
    <property type="term" value="P:dUMP biosynthetic process"/>
    <property type="evidence" value="ECO:0007669"/>
    <property type="project" value="InterPro"/>
</dbReference>
<dbReference type="InterPro" id="IPR008181">
    <property type="entry name" value="dUTPase"/>
</dbReference>
<evidence type="ECO:0000256" key="3">
    <source>
        <dbReference type="ARBA" id="ARBA00022801"/>
    </source>
</evidence>
<evidence type="ECO:0000256" key="4">
    <source>
        <dbReference type="ARBA" id="ARBA00023080"/>
    </source>
</evidence>
<evidence type="ECO:0000313" key="8">
    <source>
        <dbReference type="Proteomes" id="UP000177088"/>
    </source>
</evidence>
<evidence type="ECO:0000256" key="1">
    <source>
        <dbReference type="ARBA" id="ARBA00006581"/>
    </source>
</evidence>
<dbReference type="AlphaFoldDB" id="A0A1F7U369"/>
<comment type="caution">
    <text evidence="7">The sequence shown here is derived from an EMBL/GenBank/DDBJ whole genome shotgun (WGS) entry which is preliminary data.</text>
</comment>
<evidence type="ECO:0000256" key="5">
    <source>
        <dbReference type="ARBA" id="ARBA00047686"/>
    </source>
</evidence>
<name>A0A1F7U369_9BACT</name>
<dbReference type="PANTHER" id="PTHR11241:SF0">
    <property type="entry name" value="DEOXYURIDINE 5'-TRIPHOSPHATE NUCLEOTIDOHYDROLASE"/>
    <property type="match status" value="1"/>
</dbReference>
<evidence type="ECO:0000256" key="2">
    <source>
        <dbReference type="ARBA" id="ARBA00012379"/>
    </source>
</evidence>
<reference evidence="7 8" key="1">
    <citation type="journal article" date="2016" name="Nat. Commun.">
        <title>Thousands of microbial genomes shed light on interconnected biogeochemical processes in an aquifer system.</title>
        <authorList>
            <person name="Anantharaman K."/>
            <person name="Brown C.T."/>
            <person name="Hug L.A."/>
            <person name="Sharon I."/>
            <person name="Castelle C.J."/>
            <person name="Probst A.J."/>
            <person name="Thomas B.C."/>
            <person name="Singh A."/>
            <person name="Wilkins M.J."/>
            <person name="Karaoz U."/>
            <person name="Brodie E.L."/>
            <person name="Williams K.H."/>
            <person name="Hubbard S.S."/>
            <person name="Banfield J.F."/>
        </authorList>
    </citation>
    <scope>NUCLEOTIDE SEQUENCE [LARGE SCALE GENOMIC DNA]</scope>
</reference>
<keyword evidence="3" id="KW-0378">Hydrolase</keyword>
<gene>
    <name evidence="7" type="ORF">A3C96_03685</name>
</gene>
<dbReference type="GO" id="GO:0004170">
    <property type="term" value="F:dUTP diphosphatase activity"/>
    <property type="evidence" value="ECO:0007669"/>
    <property type="project" value="UniProtKB-EC"/>
</dbReference>
<dbReference type="InterPro" id="IPR029054">
    <property type="entry name" value="dUTPase-like"/>
</dbReference>
<dbReference type="GO" id="GO:0000287">
    <property type="term" value="F:magnesium ion binding"/>
    <property type="evidence" value="ECO:0007669"/>
    <property type="project" value="InterPro"/>
</dbReference>
<dbReference type="Pfam" id="PF00692">
    <property type="entry name" value="dUTPase"/>
    <property type="match status" value="1"/>
</dbReference>
<comment type="similarity">
    <text evidence="1">Belongs to the dUTPase family.</text>
</comment>
<accession>A0A1F7U369</accession>
<feature type="domain" description="dUTPase-like" evidence="6">
    <location>
        <begin position="12"/>
        <end position="142"/>
    </location>
</feature>
<dbReference type="NCBIfam" id="NF001862">
    <property type="entry name" value="PRK00601.1"/>
    <property type="match status" value="1"/>
</dbReference>
<dbReference type="Gene3D" id="2.70.40.10">
    <property type="match status" value="1"/>
</dbReference>
<dbReference type="Proteomes" id="UP000177088">
    <property type="component" value="Unassembled WGS sequence"/>
</dbReference>
<dbReference type="InterPro" id="IPR036157">
    <property type="entry name" value="dUTPase-like_sf"/>
</dbReference>
<dbReference type="InterPro" id="IPR033704">
    <property type="entry name" value="dUTPase_trimeric"/>
</dbReference>
<sequence>MLLQITRLDESLPLPQYATAGSVAFDVYSREEMTVAPKTIALIPTNLIVKVPDGYALLLCSRSSTPLKKGLMIPHGLGIVDQDYCGPKDEMRAQVYNFTDAPVMVARGERIAQCLLVPANRCELQETALATNESRGGFGSTGR</sequence>
<proteinExistence type="inferred from homology"/>
<dbReference type="CDD" id="cd07557">
    <property type="entry name" value="trimeric_dUTPase"/>
    <property type="match status" value="1"/>
</dbReference>
<evidence type="ECO:0000259" key="6">
    <source>
        <dbReference type="Pfam" id="PF00692"/>
    </source>
</evidence>
<dbReference type="PANTHER" id="PTHR11241">
    <property type="entry name" value="DEOXYURIDINE 5'-TRIPHOSPHATE NUCLEOTIDOHYDROLASE"/>
    <property type="match status" value="1"/>
</dbReference>
<dbReference type="SUPFAM" id="SSF51283">
    <property type="entry name" value="dUTPase-like"/>
    <property type="match status" value="1"/>
</dbReference>
<dbReference type="EMBL" id="MGEA01000087">
    <property type="protein sequence ID" value="OGL72692.1"/>
    <property type="molecule type" value="Genomic_DNA"/>
</dbReference>
<comment type="catalytic activity">
    <reaction evidence="5">
        <text>dUTP + H2O = dUMP + diphosphate + H(+)</text>
        <dbReference type="Rhea" id="RHEA:10248"/>
        <dbReference type="ChEBI" id="CHEBI:15377"/>
        <dbReference type="ChEBI" id="CHEBI:15378"/>
        <dbReference type="ChEBI" id="CHEBI:33019"/>
        <dbReference type="ChEBI" id="CHEBI:61555"/>
        <dbReference type="ChEBI" id="CHEBI:246422"/>
        <dbReference type="EC" id="3.6.1.23"/>
    </reaction>
</comment>